<dbReference type="GO" id="GO:0001725">
    <property type="term" value="C:stress fiber"/>
    <property type="evidence" value="ECO:0007669"/>
    <property type="project" value="TreeGrafter"/>
</dbReference>
<evidence type="ECO:0000256" key="1">
    <source>
        <dbReference type="ARBA" id="ARBA00004496"/>
    </source>
</evidence>
<dbReference type="SUPFAM" id="SSF57716">
    <property type="entry name" value="Glucocorticoid receptor-like (DNA-binding domain)"/>
    <property type="match status" value="1"/>
</dbReference>
<name>A0A4W2I1W6_BOBOX</name>
<dbReference type="InterPro" id="IPR032402">
    <property type="entry name" value="AbLIM_anchor"/>
</dbReference>
<dbReference type="GO" id="GO:0007010">
    <property type="term" value="P:cytoskeleton organization"/>
    <property type="evidence" value="ECO:0007669"/>
    <property type="project" value="InterPro"/>
</dbReference>
<dbReference type="InterPro" id="IPR036886">
    <property type="entry name" value="Villin_headpiece_dom_sf"/>
</dbReference>
<dbReference type="AlphaFoldDB" id="A0A4W2I1W6"/>
<evidence type="ECO:0000259" key="6">
    <source>
        <dbReference type="PROSITE" id="PS51089"/>
    </source>
</evidence>
<evidence type="ECO:0000256" key="2">
    <source>
        <dbReference type="ARBA" id="ARBA00022490"/>
    </source>
</evidence>
<dbReference type="GO" id="GO:0005737">
    <property type="term" value="C:cytoplasm"/>
    <property type="evidence" value="ECO:0007669"/>
    <property type="project" value="UniProtKB-SubCell"/>
</dbReference>
<evidence type="ECO:0000256" key="5">
    <source>
        <dbReference type="SAM" id="MobiDB-lite"/>
    </source>
</evidence>
<gene>
    <name evidence="7" type="primary">ABLIM1</name>
</gene>
<dbReference type="PROSITE" id="PS51089">
    <property type="entry name" value="HP"/>
    <property type="match status" value="1"/>
</dbReference>
<dbReference type="GO" id="GO:0060271">
    <property type="term" value="P:cilium assembly"/>
    <property type="evidence" value="ECO:0007669"/>
    <property type="project" value="TreeGrafter"/>
</dbReference>
<feature type="compositionally biased region" description="Polar residues" evidence="5">
    <location>
        <begin position="107"/>
        <end position="132"/>
    </location>
</feature>
<reference evidence="7" key="2">
    <citation type="submission" date="2025-08" db="UniProtKB">
        <authorList>
            <consortium name="Ensembl"/>
        </authorList>
    </citation>
    <scope>IDENTIFICATION</scope>
</reference>
<feature type="compositionally biased region" description="Polar residues" evidence="5">
    <location>
        <begin position="81"/>
        <end position="92"/>
    </location>
</feature>
<dbReference type="PANTHER" id="PTHR24213:SF18">
    <property type="entry name" value="ACTIN-BINDING LIM PROTEIN 1"/>
    <property type="match status" value="1"/>
</dbReference>
<dbReference type="Pfam" id="PF02209">
    <property type="entry name" value="VHP"/>
    <property type="match status" value="1"/>
</dbReference>
<dbReference type="Ensembl" id="ENSBIXT00005024133.1">
    <property type="protein sequence ID" value="ENSBIXP00005036487.1"/>
    <property type="gene ID" value="ENSBIXG00005018516.1"/>
</dbReference>
<keyword evidence="2" id="KW-0963">Cytoplasm</keyword>
<feature type="domain" description="HP" evidence="6">
    <location>
        <begin position="335"/>
        <end position="403"/>
    </location>
</feature>
<protein>
    <submittedName>
        <fullName evidence="7">Actin binding LIM protein 1</fullName>
    </submittedName>
</protein>
<dbReference type="Proteomes" id="UP000429181">
    <property type="component" value="Chromosome 26"/>
</dbReference>
<dbReference type="SUPFAM" id="SSF47050">
    <property type="entry name" value="VHP, Villin headpiece domain"/>
    <property type="match status" value="1"/>
</dbReference>
<dbReference type="GO" id="GO:0030032">
    <property type="term" value="P:lamellipodium assembly"/>
    <property type="evidence" value="ECO:0007669"/>
    <property type="project" value="TreeGrafter"/>
</dbReference>
<dbReference type="GO" id="GO:0051015">
    <property type="term" value="F:actin filament binding"/>
    <property type="evidence" value="ECO:0007669"/>
    <property type="project" value="TreeGrafter"/>
</dbReference>
<organism evidence="7 8">
    <name type="scientific">Bos indicus x Bos taurus</name>
    <name type="common">Hybrid cattle</name>
    <dbReference type="NCBI Taxonomy" id="30522"/>
    <lineage>
        <taxon>Eukaryota</taxon>
        <taxon>Metazoa</taxon>
        <taxon>Chordata</taxon>
        <taxon>Craniata</taxon>
        <taxon>Vertebrata</taxon>
        <taxon>Euteleostomi</taxon>
        <taxon>Mammalia</taxon>
        <taxon>Eutheria</taxon>
        <taxon>Laurasiatheria</taxon>
        <taxon>Artiodactyla</taxon>
        <taxon>Ruminantia</taxon>
        <taxon>Pecora</taxon>
        <taxon>Bovidae</taxon>
        <taxon>Bovinae</taxon>
        <taxon>Bos</taxon>
    </lineage>
</organism>
<evidence type="ECO:0000256" key="3">
    <source>
        <dbReference type="ARBA" id="ARBA00022553"/>
    </source>
</evidence>
<feature type="region of interest" description="Disordered" evidence="5">
    <location>
        <begin position="72"/>
        <end position="142"/>
    </location>
</feature>
<dbReference type="InterPro" id="IPR051618">
    <property type="entry name" value="Actin-binding_LIM"/>
</dbReference>
<comment type="subcellular location">
    <subcellularLocation>
        <location evidence="1">Cytoplasm</location>
    </subcellularLocation>
</comment>
<accession>A0A4W2I1W6</accession>
<dbReference type="GeneTree" id="ENSGT00950000182850"/>
<evidence type="ECO:0000313" key="8">
    <source>
        <dbReference type="Proteomes" id="UP000429181"/>
    </source>
</evidence>
<proteinExistence type="predicted"/>
<dbReference type="Pfam" id="PF16182">
    <property type="entry name" value="AbLIM_anchor"/>
    <property type="match status" value="1"/>
</dbReference>
<keyword evidence="3" id="KW-0597">Phosphoprotein</keyword>
<dbReference type="FunFam" id="1.10.950.10:FF:000001">
    <property type="entry name" value="actin-binding LIM protein 1 isoform X2"/>
    <property type="match status" value="1"/>
</dbReference>
<evidence type="ECO:0000313" key="7">
    <source>
        <dbReference type="Ensembl" id="ENSBIXP00005036487.1"/>
    </source>
</evidence>
<dbReference type="SMART" id="SM00153">
    <property type="entry name" value="VHP"/>
    <property type="match status" value="1"/>
</dbReference>
<reference evidence="7 8" key="1">
    <citation type="submission" date="2018-11" db="EMBL/GenBank/DDBJ databases">
        <title>Haplotype-resolved cattle genomes.</title>
        <authorList>
            <person name="Low W.Y."/>
            <person name="Tearle R."/>
            <person name="Bickhart D.M."/>
            <person name="Rosen B.D."/>
            <person name="Koren S."/>
            <person name="Rhie A."/>
            <person name="Hiendleder S."/>
            <person name="Phillippy A.M."/>
            <person name="Smith T.P.L."/>
            <person name="Williams J.L."/>
        </authorList>
    </citation>
    <scope>NUCLEOTIDE SEQUENCE [LARGE SCALE GENOMIC DNA]</scope>
</reference>
<dbReference type="Gene3D" id="1.10.950.10">
    <property type="entry name" value="Villin headpiece domain"/>
    <property type="match status" value="1"/>
</dbReference>
<dbReference type="InterPro" id="IPR003128">
    <property type="entry name" value="Villin_headpiece"/>
</dbReference>
<dbReference type="PANTHER" id="PTHR24213">
    <property type="entry name" value="ACTIN-BINDING LIM PROTEIN"/>
    <property type="match status" value="1"/>
</dbReference>
<keyword evidence="4" id="KW-0677">Repeat</keyword>
<feature type="region of interest" description="Disordered" evidence="5">
    <location>
        <begin position="186"/>
        <end position="218"/>
    </location>
</feature>
<evidence type="ECO:0000256" key="4">
    <source>
        <dbReference type="ARBA" id="ARBA00022737"/>
    </source>
</evidence>
<sequence length="403" mass="46046">MFTEGEEMYLQGSTVWHPDCKQSTKTEEKLRAKVDNEILDYKDLAAIPKVKAIYDIERPDLITYEPFYSSGYDDKQERQSLGESPRTLSPTPSAEGYQDGRDRMIHRSTSQGSINSPVYSRHSYTPTTSRSPQHFHRPDQGINIYRKPPIYKQHAALAAQSKSSEDIIKFSKFPAAQAPDPSEIPKIETDHWPGPPSLAAVGADTRRRSSGREEEDEELLRRRQLQEEQLMKLNSGLGQLILKEEMEKERESRERASLAASRYDSPINSASHVLSSKTASLPGYGRNGLHRPVSTDFAQYNSYGDVSGGARVLQTLPDGHMPGMRMDRGVSMPNMLEPKIFPYEMLMVTNRGRNKILRDVDRTRLERHLAPEVFREIFGMSIQEFDKLPLWRRNDMKKKAKLF</sequence>